<dbReference type="FunCoup" id="A0A0U5JIR3">
    <property type="interactions" value="123"/>
</dbReference>
<feature type="domain" description="Multidrug export protein EmrA/FarA alpha-helical hairpin" evidence="3">
    <location>
        <begin position="102"/>
        <end position="220"/>
    </location>
</feature>
<dbReference type="STRING" id="389348.PNK_2263"/>
<dbReference type="InterPro" id="IPR058633">
    <property type="entry name" value="EmrA/FarA_HH"/>
</dbReference>
<name>A0A0U5JIR3_9BACT</name>
<organism evidence="5 6">
    <name type="scientific">Candidatus Protochlamydia naegleriophila</name>
    <dbReference type="NCBI Taxonomy" id="389348"/>
    <lineage>
        <taxon>Bacteria</taxon>
        <taxon>Pseudomonadati</taxon>
        <taxon>Chlamydiota</taxon>
        <taxon>Chlamydiia</taxon>
        <taxon>Parachlamydiales</taxon>
        <taxon>Parachlamydiaceae</taxon>
        <taxon>Candidatus Protochlamydia</taxon>
    </lineage>
</organism>
<keyword evidence="2" id="KW-1133">Transmembrane helix</keyword>
<dbReference type="AlphaFoldDB" id="A0A0U5JIR3"/>
<dbReference type="GO" id="GO:0055085">
    <property type="term" value="P:transmembrane transport"/>
    <property type="evidence" value="ECO:0007669"/>
    <property type="project" value="InterPro"/>
</dbReference>
<feature type="transmembrane region" description="Helical" evidence="2">
    <location>
        <begin position="28"/>
        <end position="49"/>
    </location>
</feature>
<dbReference type="PANTHER" id="PTHR30386:SF19">
    <property type="entry name" value="MULTIDRUG EXPORT PROTEIN EMRA-RELATED"/>
    <property type="match status" value="1"/>
</dbReference>
<dbReference type="GO" id="GO:0030313">
    <property type="term" value="C:cell envelope"/>
    <property type="evidence" value="ECO:0007669"/>
    <property type="project" value="UniProtKB-SubCell"/>
</dbReference>
<dbReference type="Pfam" id="PF25963">
    <property type="entry name" value="Beta-barrel_AAEA"/>
    <property type="match status" value="1"/>
</dbReference>
<evidence type="ECO:0000256" key="2">
    <source>
        <dbReference type="SAM" id="Phobius"/>
    </source>
</evidence>
<protein>
    <submittedName>
        <fullName evidence="5">Multidrug resistance protein A</fullName>
    </submittedName>
</protein>
<evidence type="ECO:0000259" key="3">
    <source>
        <dbReference type="Pfam" id="PF25885"/>
    </source>
</evidence>
<dbReference type="KEGG" id="pnl:PNK_2263"/>
<evidence type="ECO:0000313" key="5">
    <source>
        <dbReference type="EMBL" id="CUI17861.1"/>
    </source>
</evidence>
<dbReference type="Proteomes" id="UP000069902">
    <property type="component" value="Chromosome cPNK"/>
</dbReference>
<dbReference type="PANTHER" id="PTHR30386">
    <property type="entry name" value="MEMBRANE FUSION SUBUNIT OF EMRAB-TOLC MULTIDRUG EFFLUX PUMP"/>
    <property type="match status" value="1"/>
</dbReference>
<dbReference type="EMBL" id="LN879502">
    <property type="protein sequence ID" value="CUI17861.1"/>
    <property type="molecule type" value="Genomic_DNA"/>
</dbReference>
<dbReference type="InterPro" id="IPR058634">
    <property type="entry name" value="AaeA-lik-b-barrel"/>
</dbReference>
<proteinExistence type="predicted"/>
<dbReference type="Pfam" id="PF25885">
    <property type="entry name" value="HH_EMRA"/>
    <property type="match status" value="1"/>
</dbReference>
<evidence type="ECO:0000256" key="1">
    <source>
        <dbReference type="ARBA" id="ARBA00004196"/>
    </source>
</evidence>
<gene>
    <name evidence="5" type="primary">emrA</name>
    <name evidence="5" type="ORF">PNK_2263</name>
</gene>
<keyword evidence="6" id="KW-1185">Reference proteome</keyword>
<dbReference type="InterPro" id="IPR050739">
    <property type="entry name" value="MFP"/>
</dbReference>
<dbReference type="RefSeq" id="WP_059062092.1">
    <property type="nucleotide sequence ID" value="NZ_LN879502.1"/>
</dbReference>
<dbReference type="Gene3D" id="2.40.50.100">
    <property type="match status" value="1"/>
</dbReference>
<evidence type="ECO:0000259" key="4">
    <source>
        <dbReference type="Pfam" id="PF25963"/>
    </source>
</evidence>
<comment type="subcellular location">
    <subcellularLocation>
        <location evidence="1">Cell envelope</location>
    </subcellularLocation>
</comment>
<sequence>MSDTDQKPSPSSSHSSLDLSRKKKRNRILLKIILIILLASLTATIYWYLFIRLHESTDDAYIAGNTVNLMSPQNGTVTGIYVDNTDFVKQGQLLLELDPTLYQLIFDKAQVELALATRQVKQLFEAVKQRTADVTLKEADLKRAQQDFDSRNALRNTQAISTEDLNHAQANLNVAQASLNLTKHELNSAIAALGVMPIEEHPRIENAKIALKEAYVNLKRCKILAPVSGYIAQRRIQVGEWITPTRALLSVIPLEQIWVDANFKETELSDIRIGQPATIESDMYGSSLLFHGKVLGITAGTGSVFSLIPPQNATGNWIKIVQRVPVRIALDLDEVKKNPLVLGLSAYVVVDTSNQTGKRLATRPFPEQKFTTPVYQVPMEPVEELIQTIIRSNLSANE</sequence>
<dbReference type="PATRIC" id="fig|389348.3.peg.2539"/>
<dbReference type="SUPFAM" id="SSF111369">
    <property type="entry name" value="HlyD-like secretion proteins"/>
    <property type="match status" value="2"/>
</dbReference>
<evidence type="ECO:0000313" key="6">
    <source>
        <dbReference type="Proteomes" id="UP000069902"/>
    </source>
</evidence>
<accession>A0A0U5JIR3</accession>
<reference evidence="6" key="1">
    <citation type="submission" date="2015-09" db="EMBL/GenBank/DDBJ databases">
        <authorList>
            <person name="Bertelli C."/>
        </authorList>
    </citation>
    <scope>NUCLEOTIDE SEQUENCE [LARGE SCALE GENOMIC DNA]</scope>
    <source>
        <strain evidence="6">KNic</strain>
    </source>
</reference>
<keyword evidence="2" id="KW-0472">Membrane</keyword>
<dbReference type="Gene3D" id="2.40.30.170">
    <property type="match status" value="1"/>
</dbReference>
<dbReference type="InParanoid" id="A0A0U5JIR3"/>
<keyword evidence="2" id="KW-0812">Transmembrane</keyword>
<feature type="domain" description="p-hydroxybenzoic acid efflux pump subunit AaeA-like beta-barrel" evidence="4">
    <location>
        <begin position="258"/>
        <end position="350"/>
    </location>
</feature>